<dbReference type="SUPFAM" id="SSF52540">
    <property type="entry name" value="P-loop containing nucleoside triphosphate hydrolases"/>
    <property type="match status" value="1"/>
</dbReference>
<feature type="repeat" description="ANK" evidence="2">
    <location>
        <begin position="899"/>
        <end position="923"/>
    </location>
</feature>
<evidence type="ECO:0000259" key="3">
    <source>
        <dbReference type="Pfam" id="PF22939"/>
    </source>
</evidence>
<evidence type="ECO:0000313" key="5">
    <source>
        <dbReference type="EMBL" id="KAL0634540.1"/>
    </source>
</evidence>
<dbReference type="Gene3D" id="1.25.40.20">
    <property type="entry name" value="Ankyrin repeat-containing domain"/>
    <property type="match status" value="3"/>
</dbReference>
<organism evidence="5 6">
    <name type="scientific">Discina gigas</name>
    <dbReference type="NCBI Taxonomy" id="1032678"/>
    <lineage>
        <taxon>Eukaryota</taxon>
        <taxon>Fungi</taxon>
        <taxon>Dikarya</taxon>
        <taxon>Ascomycota</taxon>
        <taxon>Pezizomycotina</taxon>
        <taxon>Pezizomycetes</taxon>
        <taxon>Pezizales</taxon>
        <taxon>Discinaceae</taxon>
        <taxon>Discina</taxon>
    </lineage>
</organism>
<dbReference type="InterPro" id="IPR027417">
    <property type="entry name" value="P-loop_NTPase"/>
</dbReference>
<dbReference type="Pfam" id="PF22939">
    <property type="entry name" value="WHD_GPIID"/>
    <property type="match status" value="1"/>
</dbReference>
<dbReference type="SMART" id="SM00248">
    <property type="entry name" value="ANK"/>
    <property type="match status" value="9"/>
</dbReference>
<protein>
    <recommendedName>
        <fullName evidence="7">Ankyrin repeat protein</fullName>
    </recommendedName>
</protein>
<sequence length="999" mass="110822">MADPFSLVCGVAGLLGLAQVVVEKGWAIWQLLRAAKNHKAEMADLLMEVNGLCGVLSVLPAVLDRLAEGGQEYATQRQQIADCGAVLRKVIDALERCHPRGASKIKNFGKALAWPIDKQDTADLMNCLSRHKTTFILALSADTITTAMDLLDETKISNLHLMDIISEQQRVAEEKIEEDRMAYRTKVLRWLFPGDPEEKHKDTRKKRHPDTGEWFFQTEEFKDWAGEASSWLFCHGKPGAGKSVMTSSVIDHISSKFLGQDIGIAYIYCGFKDRDEQTPTKIFASMLGQLCCQKSILPGEVKCLYEKLQPMRKTPDLRELVDAIVSVSQHFSRVWLFFDALDECDEVTQRADILSIIQRFMKANISGFATSRSHSEDIQSTFKMTTKIELLARATDIKSFVTAKVSARVRDQKLVDEIVSQIAGKADGMFLLAEYQVRHILLQTSGRQMRRALNTIPQGLHDIYRERIQVIHGLGDVRKKLALDVLAWVFSAARPLDPRELQEAVALEVDDTTIEADFLTDESTLIDICGGLVSIDENSRTVRFVHHSVQEYFENNPGVLSGAHSMIALTCLTYLSLDCFAEAPDEMDGRDWLSSRVKENVLYDYSARNWGYHTSLVGEDTRVLEKLLTFSDSGPRVETAIHLFLLPTEEMGWWNHFVPNSNSLLSAAAALGSLHLAQFCIEQCNLPGDTAIPNEYGRPLSIAAARGHEAVVRFLAARDDVDVDLKNSDGRTALWQAASNGHETVVQFLAERDDVNADRKDTRGLTPLSGAAQNGHDEVVRFLAARDDVDVDSKNSYGRTALWQAAFYGYETVVRFLAARDDVDVDSPSRDGRTALWQAASNGNETIVQFLAVRDDVDADKMDTRGLTPLSGAAENGHDAVVRFLAARDEVDVGSKDNKGRTALHRAARAGYEAVVQFLAERNDVDADSKDNSGKTPLHYAASKGHEAVVRFLAKRDDVDLHSKDNDEITPFAAAAAEGHDAVVQVLQERIARMNAGGN</sequence>
<dbReference type="PANTHER" id="PTHR10039">
    <property type="entry name" value="AMELOGENIN"/>
    <property type="match status" value="1"/>
</dbReference>
<feature type="repeat" description="ANK" evidence="2">
    <location>
        <begin position="933"/>
        <end position="956"/>
    </location>
</feature>
<feature type="domain" description="GPI inositol-deacylase winged helix" evidence="3">
    <location>
        <begin position="478"/>
        <end position="556"/>
    </location>
</feature>
<keyword evidence="1" id="KW-0677">Repeat</keyword>
<dbReference type="Pfam" id="PF12796">
    <property type="entry name" value="Ank_2"/>
    <property type="match status" value="2"/>
</dbReference>
<dbReference type="PROSITE" id="PS50088">
    <property type="entry name" value="ANK_REPEAT"/>
    <property type="match status" value="2"/>
</dbReference>
<reference evidence="5 6" key="1">
    <citation type="submission" date="2024-02" db="EMBL/GenBank/DDBJ databases">
        <title>Discinaceae phylogenomics.</title>
        <authorList>
            <person name="Dirks A.C."/>
            <person name="James T.Y."/>
        </authorList>
    </citation>
    <scope>NUCLEOTIDE SEQUENCE [LARGE SCALE GENOMIC DNA]</scope>
    <source>
        <strain evidence="5 6">ACD0624</strain>
    </source>
</reference>
<evidence type="ECO:0000256" key="1">
    <source>
        <dbReference type="ARBA" id="ARBA00022737"/>
    </source>
</evidence>
<evidence type="ECO:0008006" key="7">
    <source>
        <dbReference type="Google" id="ProtNLM"/>
    </source>
</evidence>
<gene>
    <name evidence="5" type="ORF">Q9L58_006559</name>
</gene>
<accession>A0ABR3GFI5</accession>
<dbReference type="Gene3D" id="3.40.50.300">
    <property type="entry name" value="P-loop containing nucleotide triphosphate hydrolases"/>
    <property type="match status" value="1"/>
</dbReference>
<feature type="domain" description="Nephrocystin 3-like N-terminal" evidence="4">
    <location>
        <begin position="210"/>
        <end position="372"/>
    </location>
</feature>
<evidence type="ECO:0000256" key="2">
    <source>
        <dbReference type="PROSITE-ProRule" id="PRU00023"/>
    </source>
</evidence>
<dbReference type="InterPro" id="IPR036770">
    <property type="entry name" value="Ankyrin_rpt-contain_sf"/>
</dbReference>
<dbReference type="Pfam" id="PF24883">
    <property type="entry name" value="NPHP3_N"/>
    <property type="match status" value="1"/>
</dbReference>
<name>A0ABR3GFI5_9PEZI</name>
<proteinExistence type="predicted"/>
<dbReference type="SUPFAM" id="SSF48403">
    <property type="entry name" value="Ankyrin repeat"/>
    <property type="match status" value="1"/>
</dbReference>
<keyword evidence="6" id="KW-1185">Reference proteome</keyword>
<dbReference type="PROSITE" id="PS50297">
    <property type="entry name" value="ANK_REP_REGION"/>
    <property type="match status" value="2"/>
</dbReference>
<keyword evidence="2" id="KW-0040">ANK repeat</keyword>
<comment type="caution">
    <text evidence="5">The sequence shown here is derived from an EMBL/GenBank/DDBJ whole genome shotgun (WGS) entry which is preliminary data.</text>
</comment>
<dbReference type="Proteomes" id="UP001447188">
    <property type="component" value="Unassembled WGS sequence"/>
</dbReference>
<dbReference type="EMBL" id="JBBBZM010000092">
    <property type="protein sequence ID" value="KAL0634540.1"/>
    <property type="molecule type" value="Genomic_DNA"/>
</dbReference>
<evidence type="ECO:0000313" key="6">
    <source>
        <dbReference type="Proteomes" id="UP001447188"/>
    </source>
</evidence>
<dbReference type="PANTHER" id="PTHR10039:SF15">
    <property type="entry name" value="NACHT DOMAIN-CONTAINING PROTEIN"/>
    <property type="match status" value="1"/>
</dbReference>
<dbReference type="InterPro" id="IPR002110">
    <property type="entry name" value="Ankyrin_rpt"/>
</dbReference>
<dbReference type="Pfam" id="PF00023">
    <property type="entry name" value="Ank"/>
    <property type="match status" value="2"/>
</dbReference>
<dbReference type="InterPro" id="IPR054471">
    <property type="entry name" value="GPIID_WHD"/>
</dbReference>
<evidence type="ECO:0000259" key="4">
    <source>
        <dbReference type="Pfam" id="PF24883"/>
    </source>
</evidence>
<dbReference type="InterPro" id="IPR056884">
    <property type="entry name" value="NPHP3-like_N"/>
</dbReference>